<dbReference type="EMBL" id="BPQQ01000098">
    <property type="protein sequence ID" value="GJE03996.1"/>
    <property type="molecule type" value="Genomic_DNA"/>
</dbReference>
<dbReference type="InterPro" id="IPR035906">
    <property type="entry name" value="MetI-like_sf"/>
</dbReference>
<reference evidence="11" key="1">
    <citation type="journal article" date="2021" name="Front. Microbiol.">
        <title>Comprehensive Comparative Genomics and Phenotyping of Methylobacterium Species.</title>
        <authorList>
            <person name="Alessa O."/>
            <person name="Ogura Y."/>
            <person name="Fujitani Y."/>
            <person name="Takami H."/>
            <person name="Hayashi T."/>
            <person name="Sahin N."/>
            <person name="Tani A."/>
        </authorList>
    </citation>
    <scope>NUCLEOTIDE SEQUENCE</scope>
    <source>
        <strain evidence="11">DSM 17168</strain>
    </source>
</reference>
<evidence type="ECO:0000259" key="10">
    <source>
        <dbReference type="PROSITE" id="PS50928"/>
    </source>
</evidence>
<dbReference type="InterPro" id="IPR000515">
    <property type="entry name" value="MetI-like"/>
</dbReference>
<gene>
    <name evidence="11" type="ORF">GMJLKIPL_5955</name>
</gene>
<organism evidence="11 12">
    <name type="scientific">Methylobacterium isbiliense</name>
    <dbReference type="NCBI Taxonomy" id="315478"/>
    <lineage>
        <taxon>Bacteria</taxon>
        <taxon>Pseudomonadati</taxon>
        <taxon>Pseudomonadota</taxon>
        <taxon>Alphaproteobacteria</taxon>
        <taxon>Hyphomicrobiales</taxon>
        <taxon>Methylobacteriaceae</taxon>
        <taxon>Methylobacterium</taxon>
    </lineage>
</organism>
<proteinExistence type="inferred from homology"/>
<dbReference type="SUPFAM" id="SSF161098">
    <property type="entry name" value="MetI-like"/>
    <property type="match status" value="2"/>
</dbReference>
<dbReference type="NCBIfam" id="TIGR01726">
    <property type="entry name" value="HEQRo_perm_3TM"/>
    <property type="match status" value="1"/>
</dbReference>
<feature type="transmembrane region" description="Helical" evidence="9">
    <location>
        <begin position="57"/>
        <end position="77"/>
    </location>
</feature>
<comment type="caution">
    <text evidence="11">The sequence shown here is derived from an EMBL/GenBank/DDBJ whole genome shotgun (WGS) entry which is preliminary data.</text>
</comment>
<feature type="transmembrane region" description="Helical" evidence="9">
    <location>
        <begin position="27"/>
        <end position="45"/>
    </location>
</feature>
<comment type="subcellular location">
    <subcellularLocation>
        <location evidence="1">Cell inner membrane</location>
        <topology evidence="1">Multi-pass membrane protein</topology>
    </subcellularLocation>
    <subcellularLocation>
        <location evidence="9">Cell membrane</location>
        <topology evidence="9">Multi-pass membrane protein</topology>
    </subcellularLocation>
</comment>
<evidence type="ECO:0000313" key="12">
    <source>
        <dbReference type="Proteomes" id="UP001055153"/>
    </source>
</evidence>
<keyword evidence="6" id="KW-0029">Amino-acid transport</keyword>
<keyword evidence="4" id="KW-1003">Cell membrane</keyword>
<name>A0ABQ4SQN7_9HYPH</name>
<feature type="transmembrane region" description="Helical" evidence="9">
    <location>
        <begin position="345"/>
        <end position="363"/>
    </location>
</feature>
<dbReference type="PANTHER" id="PTHR30614:SF37">
    <property type="entry name" value="AMINO-ACID ABC TRANSPORTER PERMEASE PROTEIN YHDX-RELATED"/>
    <property type="match status" value="1"/>
</dbReference>
<evidence type="ECO:0000256" key="5">
    <source>
        <dbReference type="ARBA" id="ARBA00022692"/>
    </source>
</evidence>
<keyword evidence="3 9" id="KW-0813">Transport</keyword>
<dbReference type="CDD" id="cd06261">
    <property type="entry name" value="TM_PBP2"/>
    <property type="match status" value="1"/>
</dbReference>
<keyword evidence="5 9" id="KW-0812">Transmembrane</keyword>
<sequence length="403" mass="42649">MSNSPSVAPPSRPPRVSPLYDPRVRGWAYQILLVLAVGLLVWAAIDNAAENLRNARIASGFGFLSNTAGFDVSQSLVPFAAASSTYGQAFVVGLLNTLIVAAIGIVLATLLGFLIGVARLSPNWMLAKLAGVYVEVIRNIPLLLQLLFWYVAVLSALPGARESLSLPGSVFLNQRGLYVPKPILAADAWAIPLALGLGLAAAIAYRVRARHRQARTGRQAPVGLVGLALVLGLPLATWGVLALVGADPVTVEVPVKGTFNLRGGLQLYPEFVALVLGLTLYTAAFIAEVVRAGIQAVSRGQTEAARALGLQPGPTLRLVVIPQAMRVIVPPLTSQYLNLTKNSSLAVAIGYPDLVQVFMGTVLNQTGQAVEVVAITMAVYLSISLVTALVMNVYNRRVALVER</sequence>
<feature type="transmembrane region" description="Helical" evidence="9">
    <location>
        <begin position="89"/>
        <end position="115"/>
    </location>
</feature>
<dbReference type="PROSITE" id="PS50928">
    <property type="entry name" value="ABC_TM1"/>
    <property type="match status" value="1"/>
</dbReference>
<keyword evidence="12" id="KW-1185">Reference proteome</keyword>
<comment type="similarity">
    <text evidence="2">Belongs to the binding-protein-dependent transport system permease family. HisMQ subfamily.</text>
</comment>
<feature type="transmembrane region" description="Helical" evidence="9">
    <location>
        <begin position="271"/>
        <end position="290"/>
    </location>
</feature>
<dbReference type="InterPro" id="IPR043429">
    <property type="entry name" value="ArtM/GltK/GlnP/TcyL/YhdX-like"/>
</dbReference>
<evidence type="ECO:0000256" key="1">
    <source>
        <dbReference type="ARBA" id="ARBA00004429"/>
    </source>
</evidence>
<feature type="transmembrane region" description="Helical" evidence="9">
    <location>
        <begin position="188"/>
        <end position="208"/>
    </location>
</feature>
<evidence type="ECO:0000256" key="8">
    <source>
        <dbReference type="ARBA" id="ARBA00023136"/>
    </source>
</evidence>
<dbReference type="InterPro" id="IPR010065">
    <property type="entry name" value="AA_ABC_transptr_permease_3TM"/>
</dbReference>
<dbReference type="Pfam" id="PF00528">
    <property type="entry name" value="BPD_transp_1"/>
    <property type="match status" value="1"/>
</dbReference>
<evidence type="ECO:0000256" key="2">
    <source>
        <dbReference type="ARBA" id="ARBA00010072"/>
    </source>
</evidence>
<evidence type="ECO:0000256" key="4">
    <source>
        <dbReference type="ARBA" id="ARBA00022475"/>
    </source>
</evidence>
<evidence type="ECO:0000256" key="6">
    <source>
        <dbReference type="ARBA" id="ARBA00022970"/>
    </source>
</evidence>
<dbReference type="Proteomes" id="UP001055153">
    <property type="component" value="Unassembled WGS sequence"/>
</dbReference>
<keyword evidence="7 9" id="KW-1133">Transmembrane helix</keyword>
<feature type="domain" description="ABC transmembrane type-1" evidence="10">
    <location>
        <begin position="94"/>
        <end position="391"/>
    </location>
</feature>
<feature type="transmembrane region" description="Helical" evidence="9">
    <location>
        <begin position="136"/>
        <end position="157"/>
    </location>
</feature>
<reference evidence="11" key="2">
    <citation type="submission" date="2021-08" db="EMBL/GenBank/DDBJ databases">
        <authorList>
            <person name="Tani A."/>
            <person name="Ola A."/>
            <person name="Ogura Y."/>
            <person name="Katsura K."/>
            <person name="Hayashi T."/>
        </authorList>
    </citation>
    <scope>NUCLEOTIDE SEQUENCE</scope>
    <source>
        <strain evidence="11">DSM 17168</strain>
    </source>
</reference>
<feature type="transmembrane region" description="Helical" evidence="9">
    <location>
        <begin position="369"/>
        <end position="394"/>
    </location>
</feature>
<protein>
    <recommendedName>
        <fullName evidence="10">ABC transmembrane type-1 domain-containing protein</fullName>
    </recommendedName>
</protein>
<dbReference type="Gene3D" id="1.10.3720.10">
    <property type="entry name" value="MetI-like"/>
    <property type="match status" value="2"/>
</dbReference>
<accession>A0ABQ4SQN7</accession>
<evidence type="ECO:0000256" key="7">
    <source>
        <dbReference type="ARBA" id="ARBA00022989"/>
    </source>
</evidence>
<dbReference type="RefSeq" id="WP_238241367.1">
    <property type="nucleotide sequence ID" value="NZ_BPQQ01000098.1"/>
</dbReference>
<evidence type="ECO:0000313" key="11">
    <source>
        <dbReference type="EMBL" id="GJE03996.1"/>
    </source>
</evidence>
<evidence type="ECO:0000256" key="3">
    <source>
        <dbReference type="ARBA" id="ARBA00022448"/>
    </source>
</evidence>
<dbReference type="PANTHER" id="PTHR30614">
    <property type="entry name" value="MEMBRANE COMPONENT OF AMINO ACID ABC TRANSPORTER"/>
    <property type="match status" value="1"/>
</dbReference>
<evidence type="ECO:0000256" key="9">
    <source>
        <dbReference type="RuleBase" id="RU363032"/>
    </source>
</evidence>
<feature type="transmembrane region" description="Helical" evidence="9">
    <location>
        <begin position="220"/>
        <end position="244"/>
    </location>
</feature>
<keyword evidence="8 9" id="KW-0472">Membrane</keyword>